<dbReference type="Bgee" id="ENSMUSG00000026166">
    <property type="expression patterns" value="Expressed in mesodermal cell in embryo and 20 other cell types or tissues"/>
</dbReference>
<evidence type="ECO:0000256" key="3">
    <source>
        <dbReference type="ARBA" id="ARBA00022500"/>
    </source>
</evidence>
<dbReference type="Antibodypedia" id="20171">
    <property type="antibodies" value="703 antibodies from 39 providers"/>
</dbReference>
<dbReference type="SMART" id="SM00199">
    <property type="entry name" value="SCY"/>
    <property type="match status" value="1"/>
</dbReference>
<feature type="chain" id="PRO_5005130507" description="C-C motif chemokine" evidence="9">
    <location>
        <begin position="28"/>
        <end position="102"/>
    </location>
</feature>
<protein>
    <recommendedName>
        <fullName evidence="9">C-C motif chemokine</fullName>
    </recommendedName>
</protein>
<dbReference type="CDD" id="cd01119">
    <property type="entry name" value="Chemokine_CC_DCCL"/>
    <property type="match status" value="1"/>
</dbReference>
<dbReference type="Gene3D" id="2.40.50.40">
    <property type="match status" value="1"/>
</dbReference>
<dbReference type="OrthoDB" id="8870994at2759"/>
<dbReference type="FunFam" id="2.40.50.40:FF:000012">
    <property type="entry name" value="C-C motif chemokine"/>
    <property type="match status" value="1"/>
</dbReference>
<evidence type="ECO:0000313" key="12">
    <source>
        <dbReference type="MGI" id="MGI:1329031"/>
    </source>
</evidence>
<dbReference type="GO" id="GO:0006955">
    <property type="term" value="P:immune response"/>
    <property type="evidence" value="ECO:0007669"/>
    <property type="project" value="InterPro"/>
</dbReference>
<dbReference type="InterPro" id="IPR001811">
    <property type="entry name" value="Chemokine_IL8-like_dom"/>
</dbReference>
<evidence type="ECO:0000256" key="7">
    <source>
        <dbReference type="ARBA" id="ARBA00023157"/>
    </source>
</evidence>
<reference evidence="11 13" key="2">
    <citation type="journal article" date="2011" name="PLoS Biol.">
        <title>Modernizing reference genome assemblies.</title>
        <authorList>
            <person name="Church D.M."/>
            <person name="Schneider V.A."/>
            <person name="Graves T."/>
            <person name="Auger K."/>
            <person name="Cunningham F."/>
            <person name="Bouk N."/>
            <person name="Chen H.C."/>
            <person name="Agarwala R."/>
            <person name="McLaren W.M."/>
            <person name="Ritchie G.R."/>
            <person name="Albracht D."/>
            <person name="Kremitzki M."/>
            <person name="Rock S."/>
            <person name="Kotkiewicz H."/>
            <person name="Kremitzki C."/>
            <person name="Wollam A."/>
            <person name="Trani L."/>
            <person name="Fulton L."/>
            <person name="Fulton R."/>
            <person name="Matthews L."/>
            <person name="Whitehead S."/>
            <person name="Chow W."/>
            <person name="Torrance J."/>
            <person name="Dunn M."/>
            <person name="Harden G."/>
            <person name="Threadgold G."/>
            <person name="Wood J."/>
            <person name="Collins J."/>
            <person name="Heath P."/>
            <person name="Griffiths G."/>
            <person name="Pelan S."/>
            <person name="Grafham D."/>
            <person name="Eichler E.E."/>
            <person name="Weinstock G."/>
            <person name="Mardis E.R."/>
            <person name="Wilson R.K."/>
            <person name="Howe K."/>
            <person name="Flicek P."/>
            <person name="Hubbard T."/>
        </authorList>
    </citation>
    <scope>NUCLEOTIDE SEQUENCE [LARGE SCALE GENOMIC DNA]</scope>
    <source>
        <strain evidence="11 13">C57BL/6J</strain>
    </source>
</reference>
<comment type="similarity">
    <text evidence="2 9">Belongs to the intercrine beta (chemokine CC) family.</text>
</comment>
<dbReference type="SMR" id="F8WHA7"/>
<feature type="signal peptide" evidence="9">
    <location>
        <begin position="1"/>
        <end position="27"/>
    </location>
</feature>
<feature type="domain" description="Chemokine interleukin-8-like" evidence="10">
    <location>
        <begin position="29"/>
        <end position="89"/>
    </location>
</feature>
<gene>
    <name evidence="11 12" type="primary">Ccl20</name>
</gene>
<dbReference type="PROSITE" id="PS00472">
    <property type="entry name" value="SMALL_CYTOKINES_CC"/>
    <property type="match status" value="1"/>
</dbReference>
<reference evidence="11 13" key="1">
    <citation type="journal article" date="2009" name="PLoS Biol.">
        <title>Lineage-specific biology revealed by a finished genome assembly of the mouse.</title>
        <authorList>
            <consortium name="Mouse Genome Sequencing Consortium"/>
            <person name="Church D.M."/>
            <person name="Goodstadt L."/>
            <person name="Hillier L.W."/>
            <person name="Zody M.C."/>
            <person name="Goldstein S."/>
            <person name="She X."/>
            <person name="Bult C.J."/>
            <person name="Agarwala R."/>
            <person name="Cherry J.L."/>
            <person name="DiCuccio M."/>
            <person name="Hlavina W."/>
            <person name="Kapustin Y."/>
            <person name="Meric P."/>
            <person name="Maglott D."/>
            <person name="Birtle Z."/>
            <person name="Marques A.C."/>
            <person name="Graves T."/>
            <person name="Zhou S."/>
            <person name="Teague B."/>
            <person name="Potamousis K."/>
            <person name="Churas C."/>
            <person name="Place M."/>
            <person name="Herschleb J."/>
            <person name="Runnheim R."/>
            <person name="Forrest D."/>
            <person name="Amos-Landgraf J."/>
            <person name="Schwartz D.C."/>
            <person name="Cheng Z."/>
            <person name="Lindblad-Toh K."/>
            <person name="Eichler E.E."/>
            <person name="Ponting C.P."/>
        </authorList>
    </citation>
    <scope>NUCLEOTIDE SEQUENCE [LARGE SCALE GENOMIC DNA]</scope>
    <source>
        <strain evidence="11 13">C57BL/6J</strain>
    </source>
</reference>
<keyword evidence="7" id="KW-1015">Disulfide bond</keyword>
<evidence type="ECO:0000256" key="2">
    <source>
        <dbReference type="ARBA" id="ARBA00010868"/>
    </source>
</evidence>
<accession>F8WHA7</accession>
<dbReference type="MGI" id="MGI:1329031">
    <property type="gene designation" value="Ccl20"/>
</dbReference>
<evidence type="ECO:0000256" key="1">
    <source>
        <dbReference type="ARBA" id="ARBA00004613"/>
    </source>
</evidence>
<dbReference type="GO" id="GO:0008009">
    <property type="term" value="F:chemokine activity"/>
    <property type="evidence" value="ECO:0007669"/>
    <property type="project" value="InterPro"/>
</dbReference>
<keyword evidence="8" id="KW-0395">Inflammatory response</keyword>
<dbReference type="GO" id="GO:0019722">
    <property type="term" value="P:calcium-mediated signaling"/>
    <property type="evidence" value="ECO:0007669"/>
    <property type="project" value="Ensembl"/>
</dbReference>
<keyword evidence="5 9" id="KW-0964">Secreted</keyword>
<organism evidence="11 13">
    <name type="scientific">Mus musculus</name>
    <name type="common">Mouse</name>
    <dbReference type="NCBI Taxonomy" id="10090"/>
    <lineage>
        <taxon>Eukaryota</taxon>
        <taxon>Metazoa</taxon>
        <taxon>Chordata</taxon>
        <taxon>Craniata</taxon>
        <taxon>Vertebrata</taxon>
        <taxon>Euteleostomi</taxon>
        <taxon>Mammalia</taxon>
        <taxon>Eutheria</taxon>
        <taxon>Euarchontoglires</taxon>
        <taxon>Glires</taxon>
        <taxon>Rodentia</taxon>
        <taxon>Myomorpha</taxon>
        <taxon>Muroidea</taxon>
        <taxon>Muridae</taxon>
        <taxon>Murinae</taxon>
        <taxon>Mus</taxon>
        <taxon>Mus</taxon>
    </lineage>
</organism>
<evidence type="ECO:0000256" key="9">
    <source>
        <dbReference type="RuleBase" id="RU361150"/>
    </source>
</evidence>
<name>F8WHA7_MOUSE</name>
<dbReference type="VEuPathDB" id="HostDB:ENSMUSG00000026166"/>
<dbReference type="UCSC" id="uc007bsm.2">
    <property type="organism name" value="mouse"/>
</dbReference>
<dbReference type="GeneTree" id="ENSGT01130000278316"/>
<dbReference type="AGR" id="MGI:1329031"/>
<dbReference type="AlphaFoldDB" id="F8WHA7"/>
<reference evidence="11" key="4">
    <citation type="submission" date="2025-09" db="UniProtKB">
        <authorList>
            <consortium name="Ensembl"/>
        </authorList>
    </citation>
    <scope>IDENTIFICATION</scope>
    <source>
        <strain evidence="11">C57BL/6J</strain>
    </source>
</reference>
<dbReference type="PhylomeDB" id="F8WHA7"/>
<evidence type="ECO:0000256" key="4">
    <source>
        <dbReference type="ARBA" id="ARBA00022514"/>
    </source>
</evidence>
<dbReference type="GO" id="GO:2000406">
    <property type="term" value="P:positive regulation of T cell migration"/>
    <property type="evidence" value="ECO:0007669"/>
    <property type="project" value="Ensembl"/>
</dbReference>
<dbReference type="Ensembl" id="ENSMUST00000027351.13">
    <property type="protein sequence ID" value="ENSMUSP00000027351.8"/>
    <property type="gene ID" value="ENSMUSG00000026166.15"/>
</dbReference>
<proteinExistence type="inferred from homology"/>
<reference evidence="11" key="3">
    <citation type="submission" date="2025-08" db="UniProtKB">
        <authorList>
            <consortium name="Ensembl"/>
        </authorList>
    </citation>
    <scope>IDENTIFICATION</scope>
    <source>
        <strain evidence="11">C57BL/6J</strain>
    </source>
</reference>
<keyword evidence="6 9" id="KW-0732">Signal</keyword>
<evidence type="ECO:0000256" key="8">
    <source>
        <dbReference type="ARBA" id="ARBA00023198"/>
    </source>
</evidence>
<keyword evidence="4 9" id="KW-0202">Cytokine</keyword>
<keyword evidence="13" id="KW-1185">Reference proteome</keyword>
<dbReference type="Pfam" id="PF00048">
    <property type="entry name" value="IL8"/>
    <property type="match status" value="1"/>
</dbReference>
<dbReference type="InterPro" id="IPR000827">
    <property type="entry name" value="Chemokine_CC_CS"/>
</dbReference>
<dbReference type="PANTHER" id="PTHR12015">
    <property type="entry name" value="SMALL INDUCIBLE CYTOKINE A"/>
    <property type="match status" value="1"/>
</dbReference>
<evidence type="ECO:0000256" key="5">
    <source>
        <dbReference type="ARBA" id="ARBA00022525"/>
    </source>
</evidence>
<dbReference type="InterPro" id="IPR039809">
    <property type="entry name" value="Chemokine_b/g/d"/>
</dbReference>
<dbReference type="PANTHER" id="PTHR12015:SF108">
    <property type="entry name" value="C-C MOTIF CHEMOKINE 20"/>
    <property type="match status" value="1"/>
</dbReference>
<sequence length="102" mass="11403">MACGGKRLLFLALAWVLLAHLCSQAEASNYDCCLSYIQTPLPSRAIVGFTRQMADEACDINAIIFHTKKRKSVCADPKQNWVKRAVNLLRYGSLKDKQSLSK</sequence>
<dbReference type="SUPFAM" id="SSF54117">
    <property type="entry name" value="Interleukin 8-like chemokines"/>
    <property type="match status" value="1"/>
</dbReference>
<dbReference type="Proteomes" id="UP000000589">
    <property type="component" value="Chromosome 1"/>
</dbReference>
<dbReference type="GO" id="GO:0005615">
    <property type="term" value="C:extracellular space"/>
    <property type="evidence" value="ECO:0007669"/>
    <property type="project" value="UniProtKB-KW"/>
</dbReference>
<dbReference type="InterPro" id="IPR036048">
    <property type="entry name" value="Interleukin_8-like_sf"/>
</dbReference>
<dbReference type="InterPro" id="IPR034133">
    <property type="entry name" value="Chemokine_CC_DCCL"/>
</dbReference>
<evidence type="ECO:0000259" key="10">
    <source>
        <dbReference type="SMART" id="SM00199"/>
    </source>
</evidence>
<evidence type="ECO:0000256" key="6">
    <source>
        <dbReference type="ARBA" id="ARBA00022729"/>
    </source>
</evidence>
<evidence type="ECO:0000313" key="13">
    <source>
        <dbReference type="Proteomes" id="UP000000589"/>
    </source>
</evidence>
<keyword evidence="3 9" id="KW-0145">Chemotaxis</keyword>
<dbReference type="ExpressionAtlas" id="F8WHA7">
    <property type="expression patterns" value="baseline and differential"/>
</dbReference>
<dbReference type="GO" id="GO:0031731">
    <property type="term" value="F:CCR6 chemokine receptor binding"/>
    <property type="evidence" value="ECO:0007669"/>
    <property type="project" value="Ensembl"/>
</dbReference>
<evidence type="ECO:0000313" key="11">
    <source>
        <dbReference type="Ensembl" id="ENSMUSP00000027351.8"/>
    </source>
</evidence>
<dbReference type="GO" id="GO:0006954">
    <property type="term" value="P:inflammatory response"/>
    <property type="evidence" value="ECO:0007669"/>
    <property type="project" value="UniProtKB-KW"/>
</dbReference>
<comment type="subcellular location">
    <subcellularLocation>
        <location evidence="1 9">Secreted</location>
    </subcellularLocation>
</comment>